<feature type="coiled-coil region" evidence="1">
    <location>
        <begin position="14"/>
        <end position="71"/>
    </location>
</feature>
<feature type="transmembrane region" description="Helical" evidence="2">
    <location>
        <begin position="73"/>
        <end position="94"/>
    </location>
</feature>
<keyword evidence="2" id="KW-0472">Membrane</keyword>
<dbReference type="Proteomes" id="UP001321450">
    <property type="component" value="Plasmid IN45P"/>
</dbReference>
<evidence type="ECO:0008006" key="5">
    <source>
        <dbReference type="Google" id="ProtNLM"/>
    </source>
</evidence>
<organism evidence="3 4">
    <name type="scientific">Methylomarinovum tepidoasis</name>
    <dbReference type="NCBI Taxonomy" id="2840183"/>
    <lineage>
        <taxon>Bacteria</taxon>
        <taxon>Pseudomonadati</taxon>
        <taxon>Pseudomonadota</taxon>
        <taxon>Gammaproteobacteria</taxon>
        <taxon>Methylococcales</taxon>
        <taxon>Methylothermaceae</taxon>
        <taxon>Methylomarinovum</taxon>
    </lineage>
</organism>
<reference evidence="4" key="1">
    <citation type="journal article" date="2024" name="Int. J. Syst. Evol. Microbiol.">
        <title>Methylomarinovum tepidoasis sp. nov., a moderately thermophilic methanotroph of the family Methylothermaceae isolated from a deep-sea hydrothermal field.</title>
        <authorList>
            <person name="Hirayama H."/>
            <person name="Takaki Y."/>
            <person name="Abe M."/>
            <person name="Miyazaki M."/>
            <person name="Uematsu K."/>
            <person name="Matsui Y."/>
            <person name="Takai K."/>
        </authorList>
    </citation>
    <scope>NUCLEOTIDE SEQUENCE [LARGE SCALE GENOMIC DNA]</scope>
    <source>
        <strain evidence="4">IN45</strain>
        <plasmid evidence="4">IN45P</plasmid>
    </source>
</reference>
<proteinExistence type="predicted"/>
<keyword evidence="1" id="KW-0175">Coiled coil</keyword>
<keyword evidence="2" id="KW-1133">Transmembrane helix</keyword>
<sequence length="163" mass="17871">MKNPSTPTNSSKLADKLRAKVQEDQALIDDLIRQQQNAIENALRQSSNDVQRSIEENMADLNRRIRRALTLRWMPALIVGLSLFIGISAGAWGLTRYLANQIGQLLTERDALGAAVQALEQQSHGLKMGRGPDGRLYLILPPGSESGLQCGGNECVRLPPSSR</sequence>
<dbReference type="KEGG" id="meiy:MIN45_PP22"/>
<evidence type="ECO:0000313" key="4">
    <source>
        <dbReference type="Proteomes" id="UP001321450"/>
    </source>
</evidence>
<evidence type="ECO:0000313" key="3">
    <source>
        <dbReference type="EMBL" id="BCX90008.1"/>
    </source>
</evidence>
<evidence type="ECO:0000256" key="1">
    <source>
        <dbReference type="SAM" id="Coils"/>
    </source>
</evidence>
<keyword evidence="4" id="KW-1185">Reference proteome</keyword>
<keyword evidence="2" id="KW-0812">Transmembrane</keyword>
<dbReference type="EMBL" id="AP024719">
    <property type="protein sequence ID" value="BCX90008.1"/>
    <property type="molecule type" value="Genomic_DNA"/>
</dbReference>
<geneLocation type="plasmid" evidence="3 4">
    <name>IN45P</name>
</geneLocation>
<protein>
    <recommendedName>
        <fullName evidence="5">Mobilization protein</fullName>
    </recommendedName>
</protein>
<accession>A0AAU9CI84</accession>
<gene>
    <name evidence="3" type="ORF">MIN45_PP22</name>
</gene>
<dbReference type="AlphaFoldDB" id="A0AAU9CI84"/>
<evidence type="ECO:0000256" key="2">
    <source>
        <dbReference type="SAM" id="Phobius"/>
    </source>
</evidence>
<keyword evidence="3" id="KW-0614">Plasmid</keyword>
<name>A0AAU9CI84_9GAMM</name>